<evidence type="ECO:0000256" key="1">
    <source>
        <dbReference type="ARBA" id="ARBA00004116"/>
    </source>
</evidence>
<comment type="similarity">
    <text evidence="2">Belongs to the strictosidine synthase family.</text>
</comment>
<sequence>MSRFTSNPSVEHWKAIDNKSTSGWIFTIAGGALLKYDPKSNQTIVLQEGFYFANGIALSKDEDFVVVCESWKFRCRRYWLKGEPDNINLVPDGSFWIALIKMNHTGVTAIQNCSEKWELLDAYPGLISLLLPMGSDGVQEDFNDPNATYISFVTSAVEFEGNLYLASLQSYFIGKLPLDAPNPELATI</sequence>
<dbReference type="GO" id="GO:0005773">
    <property type="term" value="C:vacuole"/>
    <property type="evidence" value="ECO:0007669"/>
    <property type="project" value="UniProtKB-SubCell"/>
</dbReference>
<dbReference type="Gene3D" id="2.120.10.30">
    <property type="entry name" value="TolB, C-terminal domain"/>
    <property type="match status" value="1"/>
</dbReference>
<dbReference type="InterPro" id="IPR011042">
    <property type="entry name" value="6-blade_b-propeller_TolB-like"/>
</dbReference>
<dbReference type="AlphaFoldDB" id="V4VZN4"/>
<evidence type="ECO:0000313" key="6">
    <source>
        <dbReference type="EMBL" id="ESR58994.1"/>
    </source>
</evidence>
<keyword evidence="3" id="KW-0926">Vacuole</keyword>
<organism evidence="6 7">
    <name type="scientific">Citrus clementina</name>
    <name type="common">Clementine</name>
    <name type="synonym">Citrus deliciosa x Citrus sinensis</name>
    <dbReference type="NCBI Taxonomy" id="85681"/>
    <lineage>
        <taxon>Eukaryota</taxon>
        <taxon>Viridiplantae</taxon>
        <taxon>Streptophyta</taxon>
        <taxon>Embryophyta</taxon>
        <taxon>Tracheophyta</taxon>
        <taxon>Spermatophyta</taxon>
        <taxon>Magnoliopsida</taxon>
        <taxon>eudicotyledons</taxon>
        <taxon>Gunneridae</taxon>
        <taxon>Pentapetalae</taxon>
        <taxon>rosids</taxon>
        <taxon>malvids</taxon>
        <taxon>Sapindales</taxon>
        <taxon>Rutaceae</taxon>
        <taxon>Aurantioideae</taxon>
        <taxon>Citrus</taxon>
    </lineage>
</organism>
<dbReference type="SUPFAM" id="SSF63829">
    <property type="entry name" value="Calcium-dependent phosphotriesterase"/>
    <property type="match status" value="1"/>
</dbReference>
<dbReference type="Pfam" id="PF03088">
    <property type="entry name" value="Str_synth"/>
    <property type="match status" value="1"/>
</dbReference>
<dbReference type="Proteomes" id="UP000030687">
    <property type="component" value="Unassembled WGS sequence"/>
</dbReference>
<evidence type="ECO:0000313" key="7">
    <source>
        <dbReference type="Proteomes" id="UP000030687"/>
    </source>
</evidence>
<evidence type="ECO:0000259" key="5">
    <source>
        <dbReference type="Pfam" id="PF03088"/>
    </source>
</evidence>
<gene>
    <name evidence="6" type="ORF">CICLE_v10018246mg</name>
</gene>
<protein>
    <recommendedName>
        <fullName evidence="5">Strictosidine synthase conserved region domain-containing protein</fullName>
    </recommendedName>
</protein>
<feature type="domain" description="Strictosidine synthase conserved region" evidence="5">
    <location>
        <begin position="30"/>
        <end position="83"/>
    </location>
</feature>
<evidence type="ECO:0000256" key="3">
    <source>
        <dbReference type="ARBA" id="ARBA00022554"/>
    </source>
</evidence>
<dbReference type="KEGG" id="cic:CICLE_v10018246mg"/>
<dbReference type="PANTHER" id="PTHR10426:SF68">
    <property type="entry name" value="OS07G0614000 PROTEIN"/>
    <property type="match status" value="1"/>
</dbReference>
<dbReference type="eggNOG" id="KOG1520">
    <property type="taxonomic scope" value="Eukaryota"/>
</dbReference>
<accession>V4VZN4</accession>
<evidence type="ECO:0000256" key="2">
    <source>
        <dbReference type="ARBA" id="ARBA00009191"/>
    </source>
</evidence>
<dbReference type="GO" id="GO:0016787">
    <property type="term" value="F:hydrolase activity"/>
    <property type="evidence" value="ECO:0007669"/>
    <property type="project" value="TreeGrafter"/>
</dbReference>
<dbReference type="PANTHER" id="PTHR10426">
    <property type="entry name" value="STRICTOSIDINE SYNTHASE-RELATED"/>
    <property type="match status" value="1"/>
</dbReference>
<dbReference type="EMBL" id="KI536312">
    <property type="protein sequence ID" value="ESR58994.1"/>
    <property type="molecule type" value="Genomic_DNA"/>
</dbReference>
<keyword evidence="7" id="KW-1185">Reference proteome</keyword>
<dbReference type="InParanoid" id="V4VZN4"/>
<comment type="subcellular location">
    <subcellularLocation>
        <location evidence="1">Vacuole</location>
    </subcellularLocation>
</comment>
<dbReference type="STRING" id="85681.V4VZN4"/>
<dbReference type="Gramene" id="ESR58994">
    <property type="protein sequence ID" value="ESR58994"/>
    <property type="gene ID" value="CICLE_v10018246mg"/>
</dbReference>
<dbReference type="GO" id="GO:0012505">
    <property type="term" value="C:endomembrane system"/>
    <property type="evidence" value="ECO:0007669"/>
    <property type="project" value="TreeGrafter"/>
</dbReference>
<proteinExistence type="inferred from homology"/>
<name>V4VZN4_CITCL</name>
<reference evidence="6 7" key="1">
    <citation type="submission" date="2013-10" db="EMBL/GenBank/DDBJ databases">
        <authorList>
            <consortium name="International Citrus Genome Consortium"/>
            <person name="Jenkins J."/>
            <person name="Schmutz J."/>
            <person name="Prochnik S."/>
            <person name="Rokhsar D."/>
            <person name="Gmitter F."/>
            <person name="Ollitrault P."/>
            <person name="Machado M."/>
            <person name="Talon M."/>
            <person name="Wincker P."/>
            <person name="Jaillon O."/>
            <person name="Morgante M."/>
        </authorList>
    </citation>
    <scope>NUCLEOTIDE SEQUENCE</scope>
    <source>
        <strain evidence="7">cv. Clemenules</strain>
    </source>
</reference>
<keyword evidence="4" id="KW-0325">Glycoprotein</keyword>
<evidence type="ECO:0000256" key="4">
    <source>
        <dbReference type="ARBA" id="ARBA00023180"/>
    </source>
</evidence>
<dbReference type="InterPro" id="IPR018119">
    <property type="entry name" value="Strictosidine_synth_cons-reg"/>
</dbReference>